<evidence type="ECO:0000256" key="3">
    <source>
        <dbReference type="ARBA" id="ARBA00012098"/>
    </source>
</evidence>
<keyword evidence="7 8" id="KW-0413">Isomerase</keyword>
<reference evidence="8" key="2">
    <citation type="submission" date="2021-04" db="EMBL/GenBank/DDBJ databases">
        <authorList>
            <person name="Gilroy R."/>
        </authorList>
    </citation>
    <scope>NUCLEOTIDE SEQUENCE</scope>
    <source>
        <strain evidence="8">687</strain>
    </source>
</reference>
<dbReference type="SUPFAM" id="SSF51182">
    <property type="entry name" value="RmlC-like cupins"/>
    <property type="match status" value="1"/>
</dbReference>
<dbReference type="EC" id="5.1.3.13" evidence="3 7"/>
<comment type="function">
    <text evidence="2 7">Catalyzes the epimerization of the C3' and C5'positions of dTDP-6-deoxy-D-xylo-4-hexulose, forming dTDP-6-deoxy-L-lyxo-4-hexulose.</text>
</comment>
<dbReference type="NCBIfam" id="TIGR01221">
    <property type="entry name" value="rmlC"/>
    <property type="match status" value="1"/>
</dbReference>
<sequence>MEITKLYLDGLYVINQAVYPDARGYFSEISRTEALSEALGRAINFVQSNVSYSEPKVLRGLHFQQPQAQGKLVRCLQGTIFDVAVDVRPHSATFGKAQTLILSADNAQTIWIPEGFAHGFMVTAGPALVLYQCTALYAPQCAYCLNAADATLNIKWPFDPQDCIRSAQDAAAPLLKDLLPLLEEK</sequence>
<dbReference type="Pfam" id="PF00908">
    <property type="entry name" value="dTDP_sugar_isom"/>
    <property type="match status" value="1"/>
</dbReference>
<feature type="site" description="Participates in a stacking interaction with the thymidine ring of dTDP-4-oxo-6-deoxyglucose" evidence="6">
    <location>
        <position position="137"/>
    </location>
</feature>
<dbReference type="CDD" id="cd00438">
    <property type="entry name" value="cupin_RmlC"/>
    <property type="match status" value="1"/>
</dbReference>
<gene>
    <name evidence="8" type="primary">rfbC</name>
    <name evidence="8" type="ORF">IAA31_08285</name>
</gene>
<evidence type="ECO:0000256" key="7">
    <source>
        <dbReference type="RuleBase" id="RU364069"/>
    </source>
</evidence>
<evidence type="ECO:0000256" key="2">
    <source>
        <dbReference type="ARBA" id="ARBA00001997"/>
    </source>
</evidence>
<dbReference type="EMBL" id="JAHLFG010000090">
    <property type="protein sequence ID" value="MBU3827465.1"/>
    <property type="molecule type" value="Genomic_DNA"/>
</dbReference>
<comment type="pathway">
    <text evidence="7">Carbohydrate biosynthesis; dTDP-L-rhamnose biosynthesis.</text>
</comment>
<evidence type="ECO:0000313" key="9">
    <source>
        <dbReference type="Proteomes" id="UP000824150"/>
    </source>
</evidence>
<comment type="caution">
    <text evidence="8">The sequence shown here is derived from an EMBL/GenBank/DDBJ whole genome shotgun (WGS) entry which is preliminary data.</text>
</comment>
<dbReference type="InterPro" id="IPR011051">
    <property type="entry name" value="RmlC_Cupin_sf"/>
</dbReference>
<name>A0A9E2NSZ1_9GAMM</name>
<dbReference type="GO" id="GO:0019305">
    <property type="term" value="P:dTDP-rhamnose biosynthetic process"/>
    <property type="evidence" value="ECO:0007669"/>
    <property type="project" value="UniProtKB-UniRule"/>
</dbReference>
<feature type="active site" description="Proton acceptor" evidence="5">
    <location>
        <position position="62"/>
    </location>
</feature>
<dbReference type="Proteomes" id="UP000824150">
    <property type="component" value="Unassembled WGS sequence"/>
</dbReference>
<proteinExistence type="inferred from homology"/>
<reference evidence="8" key="1">
    <citation type="journal article" date="2021" name="PeerJ">
        <title>Extensive microbial diversity within the chicken gut microbiome revealed by metagenomics and culture.</title>
        <authorList>
            <person name="Gilroy R."/>
            <person name="Ravi A."/>
            <person name="Getino M."/>
            <person name="Pursley I."/>
            <person name="Horton D.L."/>
            <person name="Alikhan N.F."/>
            <person name="Baker D."/>
            <person name="Gharbi K."/>
            <person name="Hall N."/>
            <person name="Watson M."/>
            <person name="Adriaenssens E.M."/>
            <person name="Foster-Nyarko E."/>
            <person name="Jarju S."/>
            <person name="Secka A."/>
            <person name="Antonio M."/>
            <person name="Oren A."/>
            <person name="Chaudhuri R.R."/>
            <person name="La Ragione R."/>
            <person name="Hildebrand F."/>
            <person name="Pallen M.J."/>
        </authorList>
    </citation>
    <scope>NUCLEOTIDE SEQUENCE</scope>
    <source>
        <strain evidence="8">687</strain>
    </source>
</reference>
<dbReference type="GO" id="GO:0005829">
    <property type="term" value="C:cytosol"/>
    <property type="evidence" value="ECO:0007669"/>
    <property type="project" value="TreeGrafter"/>
</dbReference>
<dbReference type="InterPro" id="IPR000888">
    <property type="entry name" value="RmlC-like"/>
</dbReference>
<evidence type="ECO:0000313" key="8">
    <source>
        <dbReference type="EMBL" id="MBU3827465.1"/>
    </source>
</evidence>
<evidence type="ECO:0000256" key="4">
    <source>
        <dbReference type="ARBA" id="ARBA00019595"/>
    </source>
</evidence>
<protein>
    <recommendedName>
        <fullName evidence="4 7">dTDP-4-dehydrorhamnose 3,5-epimerase</fullName>
        <ecNumber evidence="3 7">5.1.3.13</ecNumber>
    </recommendedName>
    <alternativeName>
        <fullName evidence="7">Thymidine diphospho-4-keto-rhamnose 3,5-epimerase</fullName>
    </alternativeName>
</protein>
<evidence type="ECO:0000256" key="5">
    <source>
        <dbReference type="PIRSR" id="PIRSR600888-1"/>
    </source>
</evidence>
<dbReference type="AlphaFoldDB" id="A0A9E2NSZ1"/>
<evidence type="ECO:0000256" key="6">
    <source>
        <dbReference type="PIRSR" id="PIRSR600888-3"/>
    </source>
</evidence>
<comment type="subunit">
    <text evidence="7">Homodimer.</text>
</comment>
<dbReference type="GO" id="GO:0000271">
    <property type="term" value="P:polysaccharide biosynthetic process"/>
    <property type="evidence" value="ECO:0007669"/>
    <property type="project" value="TreeGrafter"/>
</dbReference>
<organism evidence="8 9">
    <name type="scientific">Candidatus Anaerobiospirillum merdipullorum</name>
    <dbReference type="NCBI Taxonomy" id="2838450"/>
    <lineage>
        <taxon>Bacteria</taxon>
        <taxon>Pseudomonadati</taxon>
        <taxon>Pseudomonadota</taxon>
        <taxon>Gammaproteobacteria</taxon>
        <taxon>Aeromonadales</taxon>
        <taxon>Succinivibrionaceae</taxon>
        <taxon>Anaerobiospirillum</taxon>
    </lineage>
</organism>
<feature type="active site" description="Proton donor" evidence="5">
    <location>
        <position position="131"/>
    </location>
</feature>
<dbReference type="Gene3D" id="2.60.120.10">
    <property type="entry name" value="Jelly Rolls"/>
    <property type="match status" value="1"/>
</dbReference>
<comment type="catalytic activity">
    <reaction evidence="1 7">
        <text>dTDP-4-dehydro-6-deoxy-alpha-D-glucose = dTDP-4-dehydro-beta-L-rhamnose</text>
        <dbReference type="Rhea" id="RHEA:16969"/>
        <dbReference type="ChEBI" id="CHEBI:57649"/>
        <dbReference type="ChEBI" id="CHEBI:62830"/>
        <dbReference type="EC" id="5.1.3.13"/>
    </reaction>
</comment>
<dbReference type="PANTHER" id="PTHR21047:SF2">
    <property type="entry name" value="THYMIDINE DIPHOSPHO-4-KETO-RHAMNOSE 3,5-EPIMERASE"/>
    <property type="match status" value="1"/>
</dbReference>
<comment type="similarity">
    <text evidence="7">Belongs to the dTDP-4-dehydrorhamnose 3,5-epimerase family.</text>
</comment>
<dbReference type="GO" id="GO:0008830">
    <property type="term" value="F:dTDP-4-dehydrorhamnose 3,5-epimerase activity"/>
    <property type="evidence" value="ECO:0007669"/>
    <property type="project" value="UniProtKB-UniRule"/>
</dbReference>
<dbReference type="PANTHER" id="PTHR21047">
    <property type="entry name" value="DTDP-6-DEOXY-D-GLUCOSE-3,5 EPIMERASE"/>
    <property type="match status" value="1"/>
</dbReference>
<dbReference type="InterPro" id="IPR014710">
    <property type="entry name" value="RmlC-like_jellyroll"/>
</dbReference>
<evidence type="ECO:0000256" key="1">
    <source>
        <dbReference type="ARBA" id="ARBA00001298"/>
    </source>
</evidence>
<accession>A0A9E2NSZ1</accession>